<reference evidence="2 3" key="1">
    <citation type="submission" date="2021-02" db="EMBL/GenBank/DDBJ databases">
        <title>Streptomyces spirodelae sp. nov., isolated from duckweed.</title>
        <authorList>
            <person name="Saimee Y."/>
            <person name="Duangmal K."/>
        </authorList>
    </citation>
    <scope>NUCLEOTIDE SEQUENCE [LARGE SCALE GENOMIC DNA]</scope>
    <source>
        <strain evidence="2 3">DSM 42105</strain>
    </source>
</reference>
<dbReference type="RefSeq" id="WP_209215161.1">
    <property type="nucleotide sequence ID" value="NZ_JAFFZM010000041.1"/>
</dbReference>
<name>A0ABS3Y8G1_9ACTN</name>
<dbReference type="GeneID" id="96263771"/>
<evidence type="ECO:0000313" key="2">
    <source>
        <dbReference type="EMBL" id="MBO8203392.1"/>
    </source>
</evidence>
<dbReference type="Pfam" id="PF14435">
    <property type="entry name" value="SUKH-4"/>
    <property type="match status" value="1"/>
</dbReference>
<protein>
    <submittedName>
        <fullName evidence="2">SUKH-4 family immunity protein</fullName>
    </submittedName>
</protein>
<dbReference type="InterPro" id="IPR025851">
    <property type="entry name" value="SUKH-4"/>
</dbReference>
<gene>
    <name evidence="2" type="ORF">JW613_34685</name>
</gene>
<feature type="compositionally biased region" description="Gly residues" evidence="1">
    <location>
        <begin position="277"/>
        <end position="286"/>
    </location>
</feature>
<organism evidence="2 3">
    <name type="scientific">Streptomyces smyrnaeus</name>
    <dbReference type="NCBI Taxonomy" id="1387713"/>
    <lineage>
        <taxon>Bacteria</taxon>
        <taxon>Bacillati</taxon>
        <taxon>Actinomycetota</taxon>
        <taxon>Actinomycetes</taxon>
        <taxon>Kitasatosporales</taxon>
        <taxon>Streptomycetaceae</taxon>
        <taxon>Streptomyces</taxon>
    </lineage>
</organism>
<keyword evidence="3" id="KW-1185">Reference proteome</keyword>
<comment type="caution">
    <text evidence="2">The sequence shown here is derived from an EMBL/GenBank/DDBJ whole genome shotgun (WGS) entry which is preliminary data.</text>
</comment>
<dbReference type="Proteomes" id="UP000721954">
    <property type="component" value="Unassembled WGS sequence"/>
</dbReference>
<proteinExistence type="predicted"/>
<evidence type="ECO:0000313" key="3">
    <source>
        <dbReference type="Proteomes" id="UP000721954"/>
    </source>
</evidence>
<sequence length="762" mass="81692">MISLAVPPRLPGRLYAAFRVVGLEWPDLPLERYAALARAARGAGSRAADATQARHLAAQARVLETFVRVMGEAQDAFHADLEELTEDHGGPHRVTGHRDCPRAEEVRERWRANAAATVEHAARVRTEHVPLAVELLERTGALPSAPDYADPEACPWLPELPAVEMHDPPRPLAALTAGRALAGEALLRWRGDLCGPAVCVVTGASGVGKTRLLAWFTDSSCQDWSGPTAFGAPVREAAISAAGRELSECARALYTQFTGDGRAEPDGLRDEDAPGGPASGDSGGTVPGDRHCRALLAMIARRGGPVTVTIAELDACAEPARVADELVRPLAQLPDVRVLVESCDRQLLGHTRHALLDLDDPRLTERAAFDAWYGAEETTVPGASPFAPAEMYPNVGLAAVAARARGSAGARHASLAERVCAAWLDGLGAPARDAAATLSLAQGPMTESVWRLLHCARRPDDPEAASAAVDAAAACLPTAEPGIPAYELRPGCLAQAAADCLPTSPGGVAAHHREAVAAMTGWPVSERLGPADYVAERLPAHVRLAKLTGPDAVPPREPCRPRVRLTRPVLEEVFGAEGLLRIPSRLLHPRMAHGPTRRFLSEVGIPAGGVSPDFWKDGSSRCRVPLDEDPHWAEVAEELGAVQGLPAPLEDLFHLDFLGYGDLLLDGRTGIVHEVDEGLEQVLPAHRDVESYTYLLYRLHRDLRRWRVEAKDAHPDATYWVADNLVLDLRTYDPLPFADPERVWAGHFDDLASGIWSPGTAG</sequence>
<evidence type="ECO:0000256" key="1">
    <source>
        <dbReference type="SAM" id="MobiDB-lite"/>
    </source>
</evidence>
<accession>A0ABS3Y8G1</accession>
<feature type="compositionally biased region" description="Basic and acidic residues" evidence="1">
    <location>
        <begin position="261"/>
        <end position="272"/>
    </location>
</feature>
<feature type="region of interest" description="Disordered" evidence="1">
    <location>
        <begin position="260"/>
        <end position="287"/>
    </location>
</feature>
<dbReference type="EMBL" id="JAFFZM010000041">
    <property type="protein sequence ID" value="MBO8203392.1"/>
    <property type="molecule type" value="Genomic_DNA"/>
</dbReference>